<sequence>MTKARKASKDDFIIQQRPKGSGEGFGVVLEVHDGVSHKGPNEGSGVTLALPDEPSGISSSSKKVDEDKADEKAGEEQNVDDQARNEQAGDVQAKVHEYEH</sequence>
<gene>
    <name evidence="2" type="ORF">Tci_016595</name>
</gene>
<feature type="compositionally biased region" description="Basic and acidic residues" evidence="1">
    <location>
        <begin position="62"/>
        <end position="75"/>
    </location>
</feature>
<reference evidence="2" key="1">
    <citation type="journal article" date="2019" name="Sci. Rep.">
        <title>Draft genome of Tanacetum cinerariifolium, the natural source of mosquito coil.</title>
        <authorList>
            <person name="Yamashiro T."/>
            <person name="Shiraishi A."/>
            <person name="Satake H."/>
            <person name="Nakayama K."/>
        </authorList>
    </citation>
    <scope>NUCLEOTIDE SEQUENCE</scope>
</reference>
<organism evidence="2">
    <name type="scientific">Tanacetum cinerariifolium</name>
    <name type="common">Dalmatian daisy</name>
    <name type="synonym">Chrysanthemum cinerariifolium</name>
    <dbReference type="NCBI Taxonomy" id="118510"/>
    <lineage>
        <taxon>Eukaryota</taxon>
        <taxon>Viridiplantae</taxon>
        <taxon>Streptophyta</taxon>
        <taxon>Embryophyta</taxon>
        <taxon>Tracheophyta</taxon>
        <taxon>Spermatophyta</taxon>
        <taxon>Magnoliopsida</taxon>
        <taxon>eudicotyledons</taxon>
        <taxon>Gunneridae</taxon>
        <taxon>Pentapetalae</taxon>
        <taxon>asterids</taxon>
        <taxon>campanulids</taxon>
        <taxon>Asterales</taxon>
        <taxon>Asteraceae</taxon>
        <taxon>Asteroideae</taxon>
        <taxon>Anthemideae</taxon>
        <taxon>Anthemidinae</taxon>
        <taxon>Tanacetum</taxon>
    </lineage>
</organism>
<feature type="region of interest" description="Disordered" evidence="1">
    <location>
        <begin position="1"/>
        <end position="100"/>
    </location>
</feature>
<name>A0A6L2K7D4_TANCI</name>
<feature type="compositionally biased region" description="Basic and acidic residues" evidence="1">
    <location>
        <begin position="30"/>
        <end position="40"/>
    </location>
</feature>
<dbReference type="AlphaFoldDB" id="A0A6L2K7D4"/>
<dbReference type="EMBL" id="BKCJ010001870">
    <property type="protein sequence ID" value="GEU44617.1"/>
    <property type="molecule type" value="Genomic_DNA"/>
</dbReference>
<proteinExistence type="predicted"/>
<protein>
    <submittedName>
        <fullName evidence="2">Uncharacterized protein</fullName>
    </submittedName>
</protein>
<comment type="caution">
    <text evidence="2">The sequence shown here is derived from an EMBL/GenBank/DDBJ whole genome shotgun (WGS) entry which is preliminary data.</text>
</comment>
<evidence type="ECO:0000256" key="1">
    <source>
        <dbReference type="SAM" id="MobiDB-lite"/>
    </source>
</evidence>
<accession>A0A6L2K7D4</accession>
<evidence type="ECO:0000313" key="2">
    <source>
        <dbReference type="EMBL" id="GEU44617.1"/>
    </source>
</evidence>